<protein>
    <submittedName>
        <fullName evidence="2">Putative ovule protein</fullName>
    </submittedName>
</protein>
<proteinExistence type="predicted"/>
<accession>A0A0V0H0R3</accession>
<evidence type="ECO:0000256" key="1">
    <source>
        <dbReference type="SAM" id="Phobius"/>
    </source>
</evidence>
<dbReference type="AlphaFoldDB" id="A0A0V0H0R3"/>
<reference evidence="2" key="1">
    <citation type="submission" date="2015-12" db="EMBL/GenBank/DDBJ databases">
        <title>Gene expression during late stages of embryo sac development: a critical building block for successful pollen-pistil interactions.</title>
        <authorList>
            <person name="Liu Y."/>
            <person name="Joly V."/>
            <person name="Sabar M."/>
            <person name="Matton D.P."/>
        </authorList>
    </citation>
    <scope>NUCLEOTIDE SEQUENCE</scope>
</reference>
<keyword evidence="1" id="KW-0812">Transmembrane</keyword>
<organism evidence="2">
    <name type="scientific">Solanum chacoense</name>
    <name type="common">Chaco potato</name>
    <dbReference type="NCBI Taxonomy" id="4108"/>
    <lineage>
        <taxon>Eukaryota</taxon>
        <taxon>Viridiplantae</taxon>
        <taxon>Streptophyta</taxon>
        <taxon>Embryophyta</taxon>
        <taxon>Tracheophyta</taxon>
        <taxon>Spermatophyta</taxon>
        <taxon>Magnoliopsida</taxon>
        <taxon>eudicotyledons</taxon>
        <taxon>Gunneridae</taxon>
        <taxon>Pentapetalae</taxon>
        <taxon>asterids</taxon>
        <taxon>lamiids</taxon>
        <taxon>Solanales</taxon>
        <taxon>Solanaceae</taxon>
        <taxon>Solanoideae</taxon>
        <taxon>Solaneae</taxon>
        <taxon>Solanum</taxon>
    </lineage>
</organism>
<evidence type="ECO:0000313" key="2">
    <source>
        <dbReference type="EMBL" id="JAP13738.1"/>
    </source>
</evidence>
<feature type="transmembrane region" description="Helical" evidence="1">
    <location>
        <begin position="56"/>
        <end position="74"/>
    </location>
</feature>
<keyword evidence="1" id="KW-0472">Membrane</keyword>
<keyword evidence="1" id="KW-1133">Transmembrane helix</keyword>
<feature type="transmembrane region" description="Helical" evidence="1">
    <location>
        <begin position="18"/>
        <end position="36"/>
    </location>
</feature>
<name>A0A0V0H0R3_SOLCH</name>
<sequence length="110" mass="12508">MCCLIFLKFASHSSENKILSSLAAVVCLSPFFQVYFPPDNSGSTNSKSSMKSEKSVIPLLILLQFFFSDGYLIVLKSPHRIQGPAINPWQHQFPTKSIPFLLYHLEHRHL</sequence>
<dbReference type="EMBL" id="GEDG01027596">
    <property type="protein sequence ID" value="JAP13738.1"/>
    <property type="molecule type" value="Transcribed_RNA"/>
</dbReference>